<feature type="compositionally biased region" description="Basic residues" evidence="1">
    <location>
        <begin position="390"/>
        <end position="402"/>
    </location>
</feature>
<keyword evidence="3" id="KW-1185">Reference proteome</keyword>
<reference evidence="2 3" key="1">
    <citation type="journal article" date="2016" name="PLoS Pathog.">
        <title>Biosynthesis of antibiotic leucinostatins in bio-control fungus Purpureocillium lilacinum and their inhibition on phytophthora revealed by genome mining.</title>
        <authorList>
            <person name="Wang G."/>
            <person name="Liu Z."/>
            <person name="Lin R."/>
            <person name="Li E."/>
            <person name="Mao Z."/>
            <person name="Ling J."/>
            <person name="Yang Y."/>
            <person name="Yin W.B."/>
            <person name="Xie B."/>
        </authorList>
    </citation>
    <scope>NUCLEOTIDE SEQUENCE [LARGE SCALE GENOMIC DNA]</scope>
    <source>
        <strain evidence="2">170</strain>
    </source>
</reference>
<gene>
    <name evidence="2" type="ORF">VFPPC_04354</name>
</gene>
<dbReference type="Proteomes" id="UP000078397">
    <property type="component" value="Unassembled WGS sequence"/>
</dbReference>
<feature type="compositionally biased region" description="Basic and acidic residues" evidence="1">
    <location>
        <begin position="377"/>
        <end position="387"/>
    </location>
</feature>
<accession>A0A179FSQ4</accession>
<organism evidence="2 3">
    <name type="scientific">Pochonia chlamydosporia 170</name>
    <dbReference type="NCBI Taxonomy" id="1380566"/>
    <lineage>
        <taxon>Eukaryota</taxon>
        <taxon>Fungi</taxon>
        <taxon>Dikarya</taxon>
        <taxon>Ascomycota</taxon>
        <taxon>Pezizomycotina</taxon>
        <taxon>Sordariomycetes</taxon>
        <taxon>Hypocreomycetidae</taxon>
        <taxon>Hypocreales</taxon>
        <taxon>Clavicipitaceae</taxon>
        <taxon>Pochonia</taxon>
    </lineage>
</organism>
<comment type="caution">
    <text evidence="2">The sequence shown here is derived from an EMBL/GenBank/DDBJ whole genome shotgun (WGS) entry which is preliminary data.</text>
</comment>
<feature type="compositionally biased region" description="Basic residues" evidence="1">
    <location>
        <begin position="581"/>
        <end position="592"/>
    </location>
</feature>
<dbReference type="OrthoDB" id="3440029at2759"/>
<evidence type="ECO:0000313" key="3">
    <source>
        <dbReference type="Proteomes" id="UP000078397"/>
    </source>
</evidence>
<dbReference type="RefSeq" id="XP_018144899.1">
    <property type="nucleotide sequence ID" value="XM_018283724.1"/>
</dbReference>
<feature type="region of interest" description="Disordered" evidence="1">
    <location>
        <begin position="213"/>
        <end position="243"/>
    </location>
</feature>
<feature type="compositionally biased region" description="Low complexity" evidence="1">
    <location>
        <begin position="498"/>
        <end position="524"/>
    </location>
</feature>
<sequence>MSALPHGVIDLNANTNAGNRAPMNTQIPIPPPVPQPPPANGLPPIRVGQRAGAGQQAQPVQNGMPRSANGYGMANSNPVQQPMPQQRQYQHQPHPQMQQQQQQQQYQRQPHPQMQQQHQQHPQMQQQHHQQQHQPMNQQMHPNQQLHHQPQMQQQQHLNLPNQGMPLRQPPAERRPKHGIHISDLRHENMTEADAREELSSYIVIRMEKAQNPNETDKVGKPVVPSWERATQTEETDISQEEATRKVRDLNKKTDTAMNKKDDMPAIVQRQIERAQESLQRYEEDGRYEYVLAQLECKFAEIDEKSPLYKVHVAKKDKDKEKEKDKKDKDKDKDKDRDRSRKGKEYRGEKEYRGDKAKQSKKFERAGVTVYFRRVPKRSEDAMEMLHQKIASRSKRRQHHHQLQQQHHQQQQQHNMPMGQMADAQRMQNMQNLQNMPQQMNHSPAMMPQQMQPQLHQQQQHHQPQVHQQQHHQPQVQQPIPIPIPQAAPPPPPPKVPQRPIVQPMSTNPSSMSSSMPTSTSTSTQHQRPFTPAGRRTPRAYKETPRSPRSSRDSLSSSGSWDSDEAEYTTPESSISSSSRYYRKRYSKSRQRRDRDRPEHFGVDQSSRQNTKQTRDYNIPPSPPSTIGAPGPDFDSAIQRAYNAGKEDAIRPLVLQASTPPRAISAYRGRQLLHKDRLDLEDTLAQIRIADDNRRERTYRRERDYHYARGDDDLDRDRLLGDRMYRREVVDDWYDDDVSDRNWGPRRARDFLPRREGSRERYNPMMPAGYRRRY</sequence>
<feature type="region of interest" description="Disordered" evidence="1">
    <location>
        <begin position="308"/>
        <end position="630"/>
    </location>
</feature>
<feature type="compositionally biased region" description="Pro residues" evidence="1">
    <location>
        <begin position="480"/>
        <end position="497"/>
    </location>
</feature>
<dbReference type="AlphaFoldDB" id="A0A179FSQ4"/>
<dbReference type="GeneID" id="28847718"/>
<feature type="compositionally biased region" description="Low complexity" evidence="1">
    <location>
        <begin position="425"/>
        <end position="479"/>
    </location>
</feature>
<feature type="compositionally biased region" description="Basic and acidic residues" evidence="1">
    <location>
        <begin position="314"/>
        <end position="365"/>
    </location>
</feature>
<evidence type="ECO:0000313" key="2">
    <source>
        <dbReference type="EMBL" id="OAQ68049.1"/>
    </source>
</evidence>
<dbReference type="KEGG" id="pchm:VFPPC_04354"/>
<protein>
    <submittedName>
        <fullName evidence="2">Uncharacterized protein</fullName>
    </submittedName>
</protein>
<dbReference type="STRING" id="1380566.A0A179FSQ4"/>
<evidence type="ECO:0000256" key="1">
    <source>
        <dbReference type="SAM" id="MobiDB-lite"/>
    </source>
</evidence>
<feature type="compositionally biased region" description="Pro residues" evidence="1">
    <location>
        <begin position="28"/>
        <end position="41"/>
    </location>
</feature>
<feature type="compositionally biased region" description="Basic and acidic residues" evidence="1">
    <location>
        <begin position="540"/>
        <end position="552"/>
    </location>
</feature>
<feature type="compositionally biased region" description="Basic and acidic residues" evidence="1">
    <location>
        <begin position="593"/>
        <end position="602"/>
    </location>
</feature>
<name>A0A179FSQ4_METCM</name>
<feature type="compositionally biased region" description="Polar residues" evidence="1">
    <location>
        <begin position="12"/>
        <end position="26"/>
    </location>
</feature>
<feature type="compositionally biased region" description="Low complexity" evidence="1">
    <location>
        <begin position="403"/>
        <end position="414"/>
    </location>
</feature>
<feature type="region of interest" description="Disordered" evidence="1">
    <location>
        <begin position="1"/>
        <end position="194"/>
    </location>
</feature>
<feature type="compositionally biased region" description="Low complexity" evidence="1">
    <location>
        <begin position="42"/>
        <end position="61"/>
    </location>
</feature>
<feature type="compositionally biased region" description="Low complexity" evidence="1">
    <location>
        <begin position="80"/>
        <end position="163"/>
    </location>
</feature>
<feature type="compositionally biased region" description="Basic and acidic residues" evidence="1">
    <location>
        <begin position="181"/>
        <end position="194"/>
    </location>
</feature>
<proteinExistence type="predicted"/>
<dbReference type="EMBL" id="LSBJ02000003">
    <property type="protein sequence ID" value="OAQ68049.1"/>
    <property type="molecule type" value="Genomic_DNA"/>
</dbReference>